<keyword evidence="8 12" id="KW-0472">Membrane</keyword>
<dbReference type="InterPro" id="IPR019306">
    <property type="entry name" value="TMEM231"/>
</dbReference>
<feature type="transmembrane region" description="Helical" evidence="12">
    <location>
        <begin position="20"/>
        <end position="43"/>
    </location>
</feature>
<keyword evidence="5 12" id="KW-0812">Transmembrane</keyword>
<keyword evidence="9" id="KW-0325">Glycoprotein</keyword>
<evidence type="ECO:0000256" key="3">
    <source>
        <dbReference type="ARBA" id="ARBA00015087"/>
    </source>
</evidence>
<evidence type="ECO:0000256" key="8">
    <source>
        <dbReference type="ARBA" id="ARBA00023136"/>
    </source>
</evidence>
<evidence type="ECO:0000256" key="10">
    <source>
        <dbReference type="ARBA" id="ARBA00023273"/>
    </source>
</evidence>
<evidence type="ECO:0000256" key="6">
    <source>
        <dbReference type="ARBA" id="ARBA00022989"/>
    </source>
</evidence>
<evidence type="ECO:0000256" key="11">
    <source>
        <dbReference type="ARBA" id="ARBA00024803"/>
    </source>
</evidence>
<evidence type="ECO:0000256" key="4">
    <source>
        <dbReference type="ARBA" id="ARBA00022475"/>
    </source>
</evidence>
<comment type="function">
    <text evidence="11">Transmembrane component of the tectonic-like complex, a complex localized at the transition zone of primary cilia and acting as a barrier that prevents diffusion of transmembrane proteins between the cilia and plasma membranes. Required for ciliogenesis and sonic hedgehog/SHH signaling.</text>
</comment>
<evidence type="ECO:0000256" key="1">
    <source>
        <dbReference type="ARBA" id="ARBA00004272"/>
    </source>
</evidence>
<comment type="caution">
    <text evidence="13">The sequence shown here is derived from an EMBL/GenBank/DDBJ whole genome shotgun (WGS) entry which is preliminary data.</text>
</comment>
<protein>
    <recommendedName>
        <fullName evidence="3">Transmembrane protein 231</fullName>
    </recommendedName>
</protein>
<evidence type="ECO:0000313" key="14">
    <source>
        <dbReference type="Proteomes" id="UP001314205"/>
    </source>
</evidence>
<name>A0AAV1M5R3_9NEOP</name>
<keyword evidence="6 12" id="KW-1133">Transmembrane helix</keyword>
<evidence type="ECO:0000256" key="5">
    <source>
        <dbReference type="ARBA" id="ARBA00022692"/>
    </source>
</evidence>
<keyword evidence="10" id="KW-0966">Cell projection</keyword>
<evidence type="ECO:0000313" key="13">
    <source>
        <dbReference type="EMBL" id="CAK1602975.1"/>
    </source>
</evidence>
<reference evidence="13 14" key="1">
    <citation type="submission" date="2023-11" db="EMBL/GenBank/DDBJ databases">
        <authorList>
            <person name="Hedman E."/>
            <person name="Englund M."/>
            <person name="Stromberg M."/>
            <person name="Nyberg Akerstrom W."/>
            <person name="Nylinder S."/>
            <person name="Jareborg N."/>
            <person name="Kallberg Y."/>
            <person name="Kronander E."/>
        </authorList>
    </citation>
    <scope>NUCLEOTIDE SEQUENCE [LARGE SCALE GENOMIC DNA]</scope>
</reference>
<feature type="transmembrane region" description="Helical" evidence="12">
    <location>
        <begin position="266"/>
        <end position="282"/>
    </location>
</feature>
<dbReference type="AlphaFoldDB" id="A0AAV1M5R3"/>
<dbReference type="GO" id="GO:0035869">
    <property type="term" value="C:ciliary transition zone"/>
    <property type="evidence" value="ECO:0007669"/>
    <property type="project" value="TreeGrafter"/>
</dbReference>
<dbReference type="PANTHER" id="PTHR14605">
    <property type="entry name" value="CHST5 PROTEIN"/>
    <property type="match status" value="1"/>
</dbReference>
<keyword evidence="4" id="KW-1003">Cell membrane</keyword>
<evidence type="ECO:0000256" key="2">
    <source>
        <dbReference type="ARBA" id="ARBA00009082"/>
    </source>
</evidence>
<gene>
    <name evidence="13" type="ORF">PARMNEM_LOCUS21399</name>
</gene>
<keyword evidence="7" id="KW-0969">Cilium</keyword>
<organism evidence="13 14">
    <name type="scientific">Parnassius mnemosyne</name>
    <name type="common">clouded apollo</name>
    <dbReference type="NCBI Taxonomy" id="213953"/>
    <lineage>
        <taxon>Eukaryota</taxon>
        <taxon>Metazoa</taxon>
        <taxon>Ecdysozoa</taxon>
        <taxon>Arthropoda</taxon>
        <taxon>Hexapoda</taxon>
        <taxon>Insecta</taxon>
        <taxon>Pterygota</taxon>
        <taxon>Neoptera</taxon>
        <taxon>Endopterygota</taxon>
        <taxon>Lepidoptera</taxon>
        <taxon>Glossata</taxon>
        <taxon>Ditrysia</taxon>
        <taxon>Papilionoidea</taxon>
        <taxon>Papilionidae</taxon>
        <taxon>Parnassiinae</taxon>
        <taxon>Parnassini</taxon>
        <taxon>Parnassius</taxon>
        <taxon>Driopa</taxon>
    </lineage>
</organism>
<dbReference type="GO" id="GO:0060271">
    <property type="term" value="P:cilium assembly"/>
    <property type="evidence" value="ECO:0007669"/>
    <property type="project" value="TreeGrafter"/>
</dbReference>
<comment type="subcellular location">
    <subcellularLocation>
        <location evidence="1">Cell projection</location>
        <location evidence="1">Cilium membrane</location>
        <topology evidence="1">Multi-pass membrane protein</topology>
    </subcellularLocation>
</comment>
<accession>A0AAV1M5R3</accession>
<comment type="similarity">
    <text evidence="2">Belongs to the TMEM231 family.</text>
</comment>
<proteinExistence type="inferred from homology"/>
<dbReference type="GO" id="GO:0032880">
    <property type="term" value="P:regulation of protein localization"/>
    <property type="evidence" value="ECO:0007669"/>
    <property type="project" value="TreeGrafter"/>
</dbReference>
<dbReference type="PANTHER" id="PTHR14605:SF1">
    <property type="entry name" value="TRANSMEMBRANE PROTEIN 231"/>
    <property type="match status" value="1"/>
</dbReference>
<evidence type="ECO:0000256" key="9">
    <source>
        <dbReference type="ARBA" id="ARBA00023180"/>
    </source>
</evidence>
<dbReference type="EMBL" id="CAVLGL010000148">
    <property type="protein sequence ID" value="CAK1602975.1"/>
    <property type="molecule type" value="Genomic_DNA"/>
</dbReference>
<dbReference type="GO" id="GO:0060170">
    <property type="term" value="C:ciliary membrane"/>
    <property type="evidence" value="ECO:0007669"/>
    <property type="project" value="UniProtKB-SubCell"/>
</dbReference>
<keyword evidence="14" id="KW-1185">Reference proteome</keyword>
<evidence type="ECO:0000256" key="7">
    <source>
        <dbReference type="ARBA" id="ARBA00023069"/>
    </source>
</evidence>
<dbReference type="Pfam" id="PF10149">
    <property type="entry name" value="TM231"/>
    <property type="match status" value="1"/>
</dbReference>
<dbReference type="Proteomes" id="UP001314205">
    <property type="component" value="Unassembled WGS sequence"/>
</dbReference>
<evidence type="ECO:0000256" key="12">
    <source>
        <dbReference type="SAM" id="Phobius"/>
    </source>
</evidence>
<sequence length="307" mass="35842">MGLYRLFSDNVEIQYKSYFLSKATLFTIITTLMNVILPFIVAYRSRGFWLKTHSFYEQPVIRSTYDYLFLAKTIDPSHAIICGDATGLNAEISNSENCAEVEIQEYDYNADGKTDMLHFKLHLNVLPNNSIISVLLILGMDFQLQTTCELHMQTLGVVDKEFSFPSSGLYYYGDLEFYQSSHLPCINNVIDTTYNTSLLTSPNESQKDVIDFILENYFRRKVTTLVKTLFTKIQNGYTGSLDVNINLRVPEMHIRYQPSVLQELKWAWPQYFSLVAVFYWLFNRVKRFVFSKRLLMAWEIVPWKKTN</sequence>